<sequence>MQLPILVRVYRSVSIFLLSLSPPSETVAPPPLIYHPIRSISDRFLSAITGKVAIRLRKCSGFLLQFSFFVAGDADSDQSPALSTLGPRTRRQEPLRTDPQSIGSVPA</sequence>
<dbReference type="EMBL" id="UZAH01035252">
    <property type="protein sequence ID" value="VDP39848.1"/>
    <property type="molecule type" value="Genomic_DNA"/>
</dbReference>
<dbReference type="AlphaFoldDB" id="A0A3P8E0E1"/>
<evidence type="ECO:0000256" key="1">
    <source>
        <dbReference type="SAM" id="MobiDB-lite"/>
    </source>
</evidence>
<feature type="compositionally biased region" description="Polar residues" evidence="1">
    <location>
        <begin position="98"/>
        <end position="107"/>
    </location>
</feature>
<name>A0A3P8E0E1_HELPZ</name>
<gene>
    <name evidence="2" type="ORF">HPBE_LOCUS23603</name>
</gene>
<protein>
    <submittedName>
        <fullName evidence="2">Uncharacterized protein</fullName>
    </submittedName>
</protein>
<accession>A0A3P8E0E1</accession>
<proteinExistence type="predicted"/>
<feature type="region of interest" description="Disordered" evidence="1">
    <location>
        <begin position="74"/>
        <end position="107"/>
    </location>
</feature>
<reference evidence="2" key="1">
    <citation type="submission" date="2018-11" db="EMBL/GenBank/DDBJ databases">
        <authorList>
            <consortium name="Pathogen Informatics"/>
        </authorList>
    </citation>
    <scope>NUCLEOTIDE SEQUENCE [LARGE SCALE GENOMIC DNA]</scope>
</reference>
<evidence type="ECO:0000313" key="2">
    <source>
        <dbReference type="EMBL" id="VDP39848.1"/>
    </source>
</evidence>
<organism evidence="2">
    <name type="scientific">Heligmosomoides polygyrus</name>
    <name type="common">Parasitic roundworm</name>
    <dbReference type="NCBI Taxonomy" id="6339"/>
    <lineage>
        <taxon>Eukaryota</taxon>
        <taxon>Metazoa</taxon>
        <taxon>Ecdysozoa</taxon>
        <taxon>Nematoda</taxon>
        <taxon>Chromadorea</taxon>
        <taxon>Rhabditida</taxon>
        <taxon>Rhabditina</taxon>
        <taxon>Rhabditomorpha</taxon>
        <taxon>Strongyloidea</taxon>
        <taxon>Heligmosomidae</taxon>
        <taxon>Heligmosomoides</taxon>
    </lineage>
</organism>